<sequence length="271" mass="29199">MRDRRGGVPCFPSYALRRYAKAIGALAPLEFLLITAALAEGWACRCPTTRPPRHVGCALPTWLLHSRRSPRRAPLGAHRAVAVGAGGVVGYSGGGWPPHGRPKYAPTTRRARHRRRGAGIARRRPRPHFRRSTAAARWFAGVGDRCAGARLPDLDRGSRSTPTKRADSASPAGGDDDGGAVIRMAARTSTSTSTGARGDPRDAQVQYVFDNIKLGTAVPTPPILIVQAVHDYLIAVEDIDALPTPTRAVARRHLPRDAFNEHLLLHPLSAP</sequence>
<feature type="region of interest" description="Disordered" evidence="1">
    <location>
        <begin position="94"/>
        <end position="133"/>
    </location>
</feature>
<feature type="compositionally biased region" description="Basic residues" evidence="1">
    <location>
        <begin position="109"/>
        <end position="131"/>
    </location>
</feature>
<dbReference type="EMBL" id="JAOB01000083">
    <property type="protein sequence ID" value="EUA12659.1"/>
    <property type="molecule type" value="Genomic_DNA"/>
</dbReference>
<accession>X7YZZ8</accession>
<dbReference type="GO" id="GO:0016042">
    <property type="term" value="P:lipid catabolic process"/>
    <property type="evidence" value="ECO:0007669"/>
    <property type="project" value="InterPro"/>
</dbReference>
<reference evidence="2" key="1">
    <citation type="submission" date="2014-01" db="EMBL/GenBank/DDBJ databases">
        <authorList>
            <person name="Brown-Elliot B."/>
            <person name="Wallace R."/>
            <person name="Lenaerts A."/>
            <person name="Ordway D."/>
            <person name="DeGroote M.A."/>
            <person name="Parker T."/>
            <person name="Sizemore C."/>
            <person name="Tallon L.J."/>
            <person name="Sadzewicz L.K."/>
            <person name="Sengamalay N."/>
            <person name="Fraser C.M."/>
            <person name="Hine E."/>
            <person name="Shefchek K.A."/>
            <person name="Das S.P."/>
            <person name="Tettelin H."/>
        </authorList>
    </citation>
    <scope>NUCLEOTIDE SEQUENCE [LARGE SCALE GENOMIC DNA]</scope>
    <source>
        <strain evidence="2">4042</strain>
    </source>
</reference>
<dbReference type="GO" id="GO:0004806">
    <property type="term" value="F:triacylglycerol lipase activity"/>
    <property type="evidence" value="ECO:0007669"/>
    <property type="project" value="InterPro"/>
</dbReference>
<comment type="caution">
    <text evidence="2">The sequence shown here is derived from an EMBL/GenBank/DDBJ whole genome shotgun (WGS) entry which is preliminary data.</text>
</comment>
<name>X7YZZ8_MYCXE</name>
<proteinExistence type="predicted"/>
<dbReference type="Pfam" id="PF03583">
    <property type="entry name" value="LIP"/>
    <property type="match status" value="1"/>
</dbReference>
<dbReference type="PATRIC" id="fig|1299334.3.peg.9007"/>
<feature type="region of interest" description="Disordered" evidence="1">
    <location>
        <begin position="150"/>
        <end position="179"/>
    </location>
</feature>
<evidence type="ECO:0000313" key="2">
    <source>
        <dbReference type="EMBL" id="EUA12659.1"/>
    </source>
</evidence>
<dbReference type="InterPro" id="IPR005152">
    <property type="entry name" value="Lipase_secreted"/>
</dbReference>
<evidence type="ECO:0000256" key="1">
    <source>
        <dbReference type="SAM" id="MobiDB-lite"/>
    </source>
</evidence>
<dbReference type="AlphaFoldDB" id="X7YZZ8"/>
<gene>
    <name evidence="2" type="ORF">I553_4053</name>
</gene>
<protein>
    <submittedName>
        <fullName evidence="2">Secretory lipase family protein</fullName>
    </submittedName>
</protein>
<organism evidence="2">
    <name type="scientific">Mycobacterium xenopi 4042</name>
    <dbReference type="NCBI Taxonomy" id="1299334"/>
    <lineage>
        <taxon>Bacteria</taxon>
        <taxon>Bacillati</taxon>
        <taxon>Actinomycetota</taxon>
        <taxon>Actinomycetes</taxon>
        <taxon>Mycobacteriales</taxon>
        <taxon>Mycobacteriaceae</taxon>
        <taxon>Mycobacterium</taxon>
    </lineage>
</organism>